<accession>A0A2T0YAH3</accession>
<sequence>KNVIDAGTASGSGINQAIEGDDGETGS</sequence>
<feature type="non-terminal residue" evidence="2">
    <location>
        <position position="1"/>
    </location>
</feature>
<reference evidence="2 3" key="1">
    <citation type="submission" date="2018-03" db="EMBL/GenBank/DDBJ databases">
        <title>Comparative analysis of microorganisms from saline springs in Andes Mountain Range, Colombia.</title>
        <authorList>
            <person name="Rubin E."/>
        </authorList>
    </citation>
    <scope>NUCLEOTIDE SEQUENCE [LARGE SCALE GENOMIC DNA]</scope>
    <source>
        <strain evidence="2 3">CG 35</strain>
    </source>
</reference>
<keyword evidence="3" id="KW-1185">Reference proteome</keyword>
<comment type="caution">
    <text evidence="2">The sequence shown here is derived from an EMBL/GenBank/DDBJ whole genome shotgun (WGS) entry which is preliminary data.</text>
</comment>
<proteinExistence type="predicted"/>
<protein>
    <submittedName>
        <fullName evidence="2">Uncharacterized protein</fullName>
    </submittedName>
</protein>
<feature type="region of interest" description="Disordered" evidence="1">
    <location>
        <begin position="1"/>
        <end position="27"/>
    </location>
</feature>
<dbReference type="Proteomes" id="UP000238217">
    <property type="component" value="Unassembled WGS sequence"/>
</dbReference>
<dbReference type="EMBL" id="PVTY01000036">
    <property type="protein sequence ID" value="PRZ11685.1"/>
    <property type="molecule type" value="Genomic_DNA"/>
</dbReference>
<name>A0A2T0YAH3_9MICC</name>
<evidence type="ECO:0000313" key="3">
    <source>
        <dbReference type="Proteomes" id="UP000238217"/>
    </source>
</evidence>
<organism evidence="2 3">
    <name type="scientific">Nesterenkonia sandarakina</name>
    <dbReference type="NCBI Taxonomy" id="272918"/>
    <lineage>
        <taxon>Bacteria</taxon>
        <taxon>Bacillati</taxon>
        <taxon>Actinomycetota</taxon>
        <taxon>Actinomycetes</taxon>
        <taxon>Micrococcales</taxon>
        <taxon>Micrococcaceae</taxon>
        <taxon>Nesterenkonia</taxon>
    </lineage>
</organism>
<dbReference type="AlphaFoldDB" id="A0A2T0YAH3"/>
<gene>
    <name evidence="2" type="ORF">BCL67_1369</name>
</gene>
<evidence type="ECO:0000313" key="2">
    <source>
        <dbReference type="EMBL" id="PRZ11685.1"/>
    </source>
</evidence>
<evidence type="ECO:0000256" key="1">
    <source>
        <dbReference type="SAM" id="MobiDB-lite"/>
    </source>
</evidence>